<reference evidence="1 2" key="1">
    <citation type="submission" date="2012-05" db="EMBL/GenBank/DDBJ databases">
        <title>Finished chromosome of genome of Chamaesiphon sp. PCC 6605.</title>
        <authorList>
            <consortium name="US DOE Joint Genome Institute"/>
            <person name="Gugger M."/>
            <person name="Coursin T."/>
            <person name="Rippka R."/>
            <person name="Tandeau De Marsac N."/>
            <person name="Huntemann M."/>
            <person name="Wei C.-L."/>
            <person name="Han J."/>
            <person name="Detter J.C."/>
            <person name="Han C."/>
            <person name="Tapia R."/>
            <person name="Chen A."/>
            <person name="Kyrpides N."/>
            <person name="Mavromatis K."/>
            <person name="Markowitz V."/>
            <person name="Szeto E."/>
            <person name="Ivanova N."/>
            <person name="Pagani I."/>
            <person name="Pati A."/>
            <person name="Goodwin L."/>
            <person name="Nordberg H.P."/>
            <person name="Cantor M.N."/>
            <person name="Hua S.X."/>
            <person name="Woyke T."/>
            <person name="Kerfeld C.A."/>
        </authorList>
    </citation>
    <scope>NUCLEOTIDE SEQUENCE [LARGE SCALE GENOMIC DNA]</scope>
    <source>
        <strain evidence="2">ATCC 27169 / PCC 6605</strain>
    </source>
</reference>
<dbReference type="AlphaFoldDB" id="K9UCD0"/>
<dbReference type="eggNOG" id="ENOG5033MC4">
    <property type="taxonomic scope" value="Bacteria"/>
</dbReference>
<dbReference type="Proteomes" id="UP000010366">
    <property type="component" value="Chromosome"/>
</dbReference>
<evidence type="ECO:0000313" key="1">
    <source>
        <dbReference type="EMBL" id="AFY92268.1"/>
    </source>
</evidence>
<dbReference type="HOGENOM" id="CLU_1243488_0_0_3"/>
<keyword evidence="2" id="KW-1185">Reference proteome</keyword>
<gene>
    <name evidence="1" type="ORF">Cha6605_1033</name>
</gene>
<evidence type="ECO:0000313" key="2">
    <source>
        <dbReference type="Proteomes" id="UP000010366"/>
    </source>
</evidence>
<sequence length="188" mass="21106">MVTQQEKVGIFRFYESWLKRVCNEGHDSEDLSFSSKSCLGYLAPGGIEGKALKLGDDSRFSPINGVPQIYLKKLISDSAPQSVVDSFDRHIWYARYNISTVSVFKLNVNGLDTFAVCIEGYVDDAWDNSCLLLEIYDVLGELIMSMGGTSLPWEDRLLDHKDSGYPLTPPYNQPNGRHGWSEEDIALV</sequence>
<accession>K9UCD0</accession>
<dbReference type="KEGG" id="cmp:Cha6605_1033"/>
<proteinExistence type="predicted"/>
<dbReference type="EMBL" id="CP003600">
    <property type="protein sequence ID" value="AFY92268.1"/>
    <property type="molecule type" value="Genomic_DNA"/>
</dbReference>
<protein>
    <submittedName>
        <fullName evidence="1">Uncharacterized protein</fullName>
    </submittedName>
</protein>
<organism evidence="1 2">
    <name type="scientific">Chamaesiphon minutus (strain ATCC 27169 / PCC 6605)</name>
    <dbReference type="NCBI Taxonomy" id="1173020"/>
    <lineage>
        <taxon>Bacteria</taxon>
        <taxon>Bacillati</taxon>
        <taxon>Cyanobacteriota</taxon>
        <taxon>Cyanophyceae</taxon>
        <taxon>Gomontiellales</taxon>
        <taxon>Chamaesiphonaceae</taxon>
        <taxon>Chamaesiphon</taxon>
    </lineage>
</organism>
<name>K9UCD0_CHAP6</name>